<protein>
    <recommendedName>
        <fullName evidence="3">PAAR domain-containing protein</fullName>
    </recommendedName>
</protein>
<gene>
    <name evidence="1" type="ORF">PQR08_01865</name>
</gene>
<proteinExistence type="predicted"/>
<evidence type="ECO:0000313" key="1">
    <source>
        <dbReference type="EMBL" id="MFM0516150.1"/>
    </source>
</evidence>
<reference evidence="1 2" key="1">
    <citation type="journal article" date="2024" name="Chem. Sci.">
        <title>Discovery of megapolipeptins by genome mining of a Burkholderiales bacteria collection.</title>
        <authorList>
            <person name="Paulo B.S."/>
            <person name="Recchia M.J.J."/>
            <person name="Lee S."/>
            <person name="Fergusson C.H."/>
            <person name="Romanowski S.B."/>
            <person name="Hernandez A."/>
            <person name="Krull N."/>
            <person name="Liu D.Y."/>
            <person name="Cavanagh H."/>
            <person name="Bos A."/>
            <person name="Gray C.A."/>
            <person name="Murphy B.T."/>
            <person name="Linington R.G."/>
            <person name="Eustaquio A.S."/>
        </authorList>
    </citation>
    <scope>NUCLEOTIDE SEQUENCE [LARGE SCALE GENOMIC DNA]</scope>
    <source>
        <strain evidence="1 2">RL17-374-BIF-D</strain>
    </source>
</reference>
<dbReference type="RefSeq" id="WP_250486235.1">
    <property type="nucleotide sequence ID" value="NZ_JAQQDB010000001.1"/>
</dbReference>
<evidence type="ECO:0008006" key="3">
    <source>
        <dbReference type="Google" id="ProtNLM"/>
    </source>
</evidence>
<sequence>MGQYFSAVEGDPLSGSSDSYVMSSGANAVFIDEGNRTMAFVGGSAYCGKCKSIGTIIGGSGCSDSGRLYDEITGRRQAVAGDFVQCQCTTRPTILARYGRYWIIEDIPRTYGYAQTSEASWLSGNDASGFDEMIVLCDEDGNPVPNQRFRITTADGSAQDGTTNDAGETVRVRTNAPMSIEIELLI</sequence>
<keyword evidence="2" id="KW-1185">Reference proteome</keyword>
<organism evidence="1 2">
    <name type="scientific">Caballeronia jiangsuensis</name>
    <dbReference type="NCBI Taxonomy" id="1458357"/>
    <lineage>
        <taxon>Bacteria</taxon>
        <taxon>Pseudomonadati</taxon>
        <taxon>Pseudomonadota</taxon>
        <taxon>Betaproteobacteria</taxon>
        <taxon>Burkholderiales</taxon>
        <taxon>Burkholderiaceae</taxon>
        <taxon>Caballeronia</taxon>
    </lineage>
</organism>
<name>A0ABW9CGE3_9BURK</name>
<comment type="caution">
    <text evidence="1">The sequence shown here is derived from an EMBL/GenBank/DDBJ whole genome shotgun (WGS) entry which is preliminary data.</text>
</comment>
<evidence type="ECO:0000313" key="2">
    <source>
        <dbReference type="Proteomes" id="UP001629462"/>
    </source>
</evidence>
<dbReference type="EMBL" id="JAQQDB010000001">
    <property type="protein sequence ID" value="MFM0516150.1"/>
    <property type="molecule type" value="Genomic_DNA"/>
</dbReference>
<dbReference type="Proteomes" id="UP001629462">
    <property type="component" value="Unassembled WGS sequence"/>
</dbReference>
<accession>A0ABW9CGE3</accession>